<comment type="caution">
    <text evidence="4">The sequence shown here is derived from an EMBL/GenBank/DDBJ whole genome shotgun (WGS) entry which is preliminary data.</text>
</comment>
<gene>
    <name evidence="4" type="ORF">GCM10023320_50220</name>
</gene>
<dbReference type="RefSeq" id="WP_345607748.1">
    <property type="nucleotide sequence ID" value="NZ_BAABJO010000020.1"/>
</dbReference>
<feature type="chain" id="PRO_5046297201" evidence="2">
    <location>
        <begin position="28"/>
        <end position="566"/>
    </location>
</feature>
<dbReference type="Gene3D" id="3.40.190.10">
    <property type="entry name" value="Periplasmic binding protein-like II"/>
    <property type="match status" value="1"/>
</dbReference>
<name>A0ABP9NVM0_9PSEU</name>
<dbReference type="InterPro" id="IPR030678">
    <property type="entry name" value="Peptide/Ni-bd"/>
</dbReference>
<evidence type="ECO:0000256" key="2">
    <source>
        <dbReference type="SAM" id="SignalP"/>
    </source>
</evidence>
<keyword evidence="5" id="KW-1185">Reference proteome</keyword>
<dbReference type="Proteomes" id="UP001500804">
    <property type="component" value="Unassembled WGS sequence"/>
</dbReference>
<proteinExistence type="predicted"/>
<reference evidence="5" key="1">
    <citation type="journal article" date="2019" name="Int. J. Syst. Evol. Microbiol.">
        <title>The Global Catalogue of Microorganisms (GCM) 10K type strain sequencing project: providing services to taxonomists for standard genome sequencing and annotation.</title>
        <authorList>
            <consortium name="The Broad Institute Genomics Platform"/>
            <consortium name="The Broad Institute Genome Sequencing Center for Infectious Disease"/>
            <person name="Wu L."/>
            <person name="Ma J."/>
        </authorList>
    </citation>
    <scope>NUCLEOTIDE SEQUENCE [LARGE SCALE GENOMIC DNA]</scope>
    <source>
        <strain evidence="5">JCM 18302</strain>
    </source>
</reference>
<dbReference type="SUPFAM" id="SSF53850">
    <property type="entry name" value="Periplasmic binding protein-like II"/>
    <property type="match status" value="1"/>
</dbReference>
<dbReference type="PANTHER" id="PTHR30290:SF65">
    <property type="entry name" value="MONOACYL PHOSPHATIDYLINOSITOL TETRAMANNOSIDE-BINDING PROTEIN LPQW-RELATED"/>
    <property type="match status" value="1"/>
</dbReference>
<dbReference type="Gene3D" id="3.90.76.10">
    <property type="entry name" value="Dipeptide-binding Protein, Domain 1"/>
    <property type="match status" value="1"/>
</dbReference>
<keyword evidence="2" id="KW-0732">Signal</keyword>
<evidence type="ECO:0000256" key="1">
    <source>
        <dbReference type="SAM" id="MobiDB-lite"/>
    </source>
</evidence>
<feature type="signal peptide" evidence="2">
    <location>
        <begin position="1"/>
        <end position="27"/>
    </location>
</feature>
<accession>A0ABP9NVM0</accession>
<dbReference type="EMBL" id="BAABJO010000020">
    <property type="protein sequence ID" value="GAA5129553.1"/>
    <property type="molecule type" value="Genomic_DNA"/>
</dbReference>
<dbReference type="PIRSF" id="PIRSF002741">
    <property type="entry name" value="MppA"/>
    <property type="match status" value="1"/>
</dbReference>
<dbReference type="CDD" id="cd08501">
    <property type="entry name" value="PBP2_Lpqw"/>
    <property type="match status" value="1"/>
</dbReference>
<evidence type="ECO:0000313" key="5">
    <source>
        <dbReference type="Proteomes" id="UP001500804"/>
    </source>
</evidence>
<dbReference type="Gene3D" id="3.10.105.10">
    <property type="entry name" value="Dipeptide-binding Protein, Domain 3"/>
    <property type="match status" value="1"/>
</dbReference>
<evidence type="ECO:0000259" key="3">
    <source>
        <dbReference type="Pfam" id="PF00496"/>
    </source>
</evidence>
<dbReference type="PANTHER" id="PTHR30290">
    <property type="entry name" value="PERIPLASMIC BINDING COMPONENT OF ABC TRANSPORTER"/>
    <property type="match status" value="1"/>
</dbReference>
<dbReference type="InterPro" id="IPR039424">
    <property type="entry name" value="SBP_5"/>
</dbReference>
<feature type="domain" description="Solute-binding protein family 5" evidence="3">
    <location>
        <begin position="120"/>
        <end position="481"/>
    </location>
</feature>
<sequence length="566" mass="61811">MISMNAMISMKRTAAAGLATALLVALAACGGSPANEGPPDTAESLADKSSFNPQPYENLRDGGTVTTSLPELSPQMNVWQNDRTAYSRNVWNWYNPLLITFTADGDPVFNPDYLTDVEQETVDGNTRVTYTINPKATYNDGTPIDWTSFEAAWKSSNGKDPAYLPAGTDGYDRITSVTRGTDDRQAVVTFDGINLWWQGLFDNLLHPQALDPTVFNQGYVNTPHPEWGAGPYTIQNYDPQNGSIVFERNPKWWGKPGKLDTRTFLQMDSVAAVNAFRNGQLDAVAVNGKDQLAQVTGVPDTEIRKGPTLQLDLFTLNGQSPILSDPQVRKAVLEAIDRRQIAEYHFQGLNYTADPAGSLNLLPFQKGYTDNFSKVIQYDPEQAKRDLDAAGWTVGTDGIREKNGQRLQFTYVNTGDDAIGKAVAGGTAAMLKNVGIQMDIRQVPTSDFSKIVTGRQFDMFYSGASQSDPFGLAYICQLYCSDSQFIRSGVNDPKNDALIRSVNALPTPEEQYAKAAEAETAAFATYGVMPTVNLVGIYAVKNGLANSGAGRFFSTPPENIGWQKQG</sequence>
<dbReference type="InterPro" id="IPR000914">
    <property type="entry name" value="SBP_5_dom"/>
</dbReference>
<feature type="region of interest" description="Disordered" evidence="1">
    <location>
        <begin position="33"/>
        <end position="69"/>
    </location>
</feature>
<evidence type="ECO:0000313" key="4">
    <source>
        <dbReference type="EMBL" id="GAA5129553.1"/>
    </source>
</evidence>
<organism evidence="4 5">
    <name type="scientific">Pseudonocardia adelaidensis</name>
    <dbReference type="NCBI Taxonomy" id="648754"/>
    <lineage>
        <taxon>Bacteria</taxon>
        <taxon>Bacillati</taxon>
        <taxon>Actinomycetota</taxon>
        <taxon>Actinomycetes</taxon>
        <taxon>Pseudonocardiales</taxon>
        <taxon>Pseudonocardiaceae</taxon>
        <taxon>Pseudonocardia</taxon>
    </lineage>
</organism>
<protein>
    <submittedName>
        <fullName evidence="4">ABC transporter family substrate-binding protein</fullName>
    </submittedName>
</protein>
<dbReference type="Pfam" id="PF00496">
    <property type="entry name" value="SBP_bac_5"/>
    <property type="match status" value="1"/>
</dbReference>